<protein>
    <recommendedName>
        <fullName evidence="9">PCI domain-containing protein</fullName>
    </recommendedName>
</protein>
<dbReference type="GO" id="GO:0006285">
    <property type="term" value="P:base-excision repair, AP site formation"/>
    <property type="evidence" value="ECO:0007669"/>
    <property type="project" value="UniProtKB-ARBA"/>
</dbReference>
<dbReference type="InterPro" id="IPR011257">
    <property type="entry name" value="DNA_glycosylase"/>
</dbReference>
<sequence length="671" mass="74529">MADDSVPLPYPNLKVPQWQYQIASVPRLRDAASTSFWEAVEKDVQPPKTDLLPQLEERNAAELKTLEDKLKDAEENLGESEVSELLRAKAMYLCRIGSKAVPALETALEKTTGLGARIDLVLALVRMGLFSSDVQLIDSGGDWDRRNRLKVYKALHLLSIRDFKQAAELLIDSLSTYTATELMEYEEFVALTVLAAAVGCDRKTLKSKVSFPARLASDVEILSSSEVNSCVSSITPLTTMADSLYKSSYAAFFVALADVEQTYLVTNPILAPHARYYVREMRIKAYQQLLESYRSLTLERMSRSFGVSEAFIDRDLSRFIASGRIACTIDKVSGVITTDKLSSQNKTAIYEQFLKQGDLLLSAVSATPSTASPAADDTRLWLEDYFQLSQYPDLTKLYQAWEERDPALFGKTELNAKAVGVRVLRQDPWDFITSTNNHITRISSLLHKLCIAFSSPVLTLDNPDGQGQTTYHLFPRAEHIPLIGLEQVLRDLGFGYRAAFIASTLNSLRVFDNVDEELARWRAAPLEETRGRLLELKGVGRKVADCVQLMCMDQLSLVPIDTHLHKIAMRHPSFPSSLKAKRMSPAIYGDVQSFLAECWGPCAGWAQAVMFAKAVQAGGSSRVATSNADSVGVKMEDADSSTLVKRGSEEMLSIGNPKRIRRATSHARSKR</sequence>
<dbReference type="InterPro" id="IPR023170">
    <property type="entry name" value="HhH_base_excis_C"/>
</dbReference>
<accession>J6F9V7</accession>
<dbReference type="FunFam" id="1.25.40.570:FF:000005">
    <property type="entry name" value="26S proteasome regulatory subunit N7"/>
    <property type="match status" value="1"/>
</dbReference>
<dbReference type="GO" id="GO:0008541">
    <property type="term" value="C:proteasome regulatory particle, lid subcomplex"/>
    <property type="evidence" value="ECO:0007669"/>
    <property type="project" value="UniProtKB-ARBA"/>
</dbReference>
<reference evidence="10 11" key="1">
    <citation type="journal article" date="2012" name="Eukaryot. Cell">
        <title>Draft genome sequence of CBS 2479, the standard type strain of Trichosporon asahii.</title>
        <authorList>
            <person name="Yang R.Y."/>
            <person name="Li H.T."/>
            <person name="Zhu H."/>
            <person name="Zhou G.P."/>
            <person name="Wang M."/>
            <person name="Wang L."/>
        </authorList>
    </citation>
    <scope>NUCLEOTIDE SEQUENCE [LARGE SCALE GENOMIC DNA]</scope>
    <source>
        <strain evidence="11">ATCC 90039 / CBS 2479 / JCM 2466 / KCTC 7840 / NCYC 2677 / UAMH 7654</strain>
    </source>
</reference>
<dbReference type="GeneID" id="25990232"/>
<dbReference type="AlphaFoldDB" id="J6F9V7"/>
<dbReference type="SUPFAM" id="SSF46785">
    <property type="entry name" value="Winged helix' DNA-binding domain"/>
    <property type="match status" value="1"/>
</dbReference>
<proteinExistence type="predicted"/>
<keyword evidence="4" id="KW-0234">DNA repair</keyword>
<evidence type="ECO:0000256" key="1">
    <source>
        <dbReference type="ARBA" id="ARBA00022763"/>
    </source>
</evidence>
<dbReference type="SMART" id="SM00088">
    <property type="entry name" value="PINT"/>
    <property type="match status" value="1"/>
</dbReference>
<keyword evidence="2" id="KW-0378">Hydrolase</keyword>
<dbReference type="KEGG" id="tasa:A1Q1_06720"/>
<dbReference type="InterPro" id="IPR036390">
    <property type="entry name" value="WH_DNA-bd_sf"/>
</dbReference>
<dbReference type="Proteomes" id="UP000002748">
    <property type="component" value="Unassembled WGS sequence"/>
</dbReference>
<dbReference type="PROSITE" id="PS50250">
    <property type="entry name" value="PCI"/>
    <property type="match status" value="1"/>
</dbReference>
<dbReference type="SUPFAM" id="SSF48150">
    <property type="entry name" value="DNA-glycosylase"/>
    <property type="match status" value="1"/>
</dbReference>
<dbReference type="Pfam" id="PF10602">
    <property type="entry name" value="RPN7"/>
    <property type="match status" value="1"/>
</dbReference>
<feature type="coiled-coil region" evidence="7">
    <location>
        <begin position="56"/>
        <end position="83"/>
    </location>
</feature>
<name>J6F9V7_TRIAS</name>
<dbReference type="InterPro" id="IPR000717">
    <property type="entry name" value="PCI_dom"/>
</dbReference>
<dbReference type="HOGENOM" id="CLU_409500_0_0_1"/>
<dbReference type="InterPro" id="IPR003265">
    <property type="entry name" value="HhH-GPD_domain"/>
</dbReference>
<evidence type="ECO:0000256" key="6">
    <source>
        <dbReference type="ARBA" id="ARBA00093502"/>
    </source>
</evidence>
<organism evidence="10 11">
    <name type="scientific">Trichosporon asahii var. asahii (strain ATCC 90039 / CBS 2479 / JCM 2466 / KCTC 7840 / NBRC 103889/ NCYC 2677 / UAMH 7654)</name>
    <name type="common">Yeast</name>
    <dbReference type="NCBI Taxonomy" id="1186058"/>
    <lineage>
        <taxon>Eukaryota</taxon>
        <taxon>Fungi</taxon>
        <taxon>Dikarya</taxon>
        <taxon>Basidiomycota</taxon>
        <taxon>Agaricomycotina</taxon>
        <taxon>Tremellomycetes</taxon>
        <taxon>Trichosporonales</taxon>
        <taxon>Trichosporonaceae</taxon>
        <taxon>Trichosporon</taxon>
    </lineage>
</organism>
<dbReference type="VEuPathDB" id="FungiDB:A1Q1_06720"/>
<dbReference type="PANTHER" id="PTHR14145:SF1">
    <property type="entry name" value="26S PROTEASOME NON-ATPASE REGULATORY SUBUNIT 6"/>
    <property type="match status" value="1"/>
</dbReference>
<evidence type="ECO:0000313" key="11">
    <source>
        <dbReference type="Proteomes" id="UP000002748"/>
    </source>
</evidence>
<gene>
    <name evidence="10" type="ORF">A1Q1_06720</name>
</gene>
<keyword evidence="3" id="KW-0647">Proteasome</keyword>
<dbReference type="InterPro" id="IPR012904">
    <property type="entry name" value="OGG_N"/>
</dbReference>
<dbReference type="OrthoDB" id="1452at2759"/>
<dbReference type="Gene3D" id="1.10.1670.10">
    <property type="entry name" value="Helix-hairpin-Helix base-excision DNA repair enzymes (C-terminal)"/>
    <property type="match status" value="1"/>
</dbReference>
<dbReference type="InterPro" id="IPR045135">
    <property type="entry name" value="Rpn7_N"/>
</dbReference>
<evidence type="ECO:0000256" key="2">
    <source>
        <dbReference type="ARBA" id="ARBA00022801"/>
    </source>
</evidence>
<dbReference type="Gene3D" id="1.10.340.30">
    <property type="entry name" value="Hypothetical protein, domain 2"/>
    <property type="match status" value="1"/>
</dbReference>
<comment type="subunit">
    <text evidence="6">The 26S proteasome is composed of a core protease, known as the 20S proteasome, capped at one or both ends by the 19S regulatory complex (RC). The RC is composed of at least 18 different subunits in two subcomplexes, the base and the lid, which form the portions proximal and distal to the 20S proteolytic core, respectively. Component of the lid subcomplex of the 19S RC.</text>
</comment>
<dbReference type="Pfam" id="PF01399">
    <property type="entry name" value="PCI"/>
    <property type="match status" value="1"/>
</dbReference>
<evidence type="ECO:0000256" key="3">
    <source>
        <dbReference type="ARBA" id="ARBA00022942"/>
    </source>
</evidence>
<dbReference type="SUPFAM" id="SSF55945">
    <property type="entry name" value="TATA-box binding protein-like"/>
    <property type="match status" value="1"/>
</dbReference>
<dbReference type="GO" id="GO:0043161">
    <property type="term" value="P:proteasome-mediated ubiquitin-dependent protein catabolic process"/>
    <property type="evidence" value="ECO:0007669"/>
    <property type="project" value="TreeGrafter"/>
</dbReference>
<evidence type="ECO:0000256" key="5">
    <source>
        <dbReference type="ARBA" id="ARBA00093435"/>
    </source>
</evidence>
<comment type="function">
    <text evidence="5">Component of the 19S cap proteasome complex which acts as a regulatory subunit of the 26S proteasome, involved in the ATP-dependent degradation of ubiquitinated proteins.</text>
</comment>
<dbReference type="GO" id="GO:0008534">
    <property type="term" value="F:oxidized purine nucleobase lesion DNA N-glycosylase activity"/>
    <property type="evidence" value="ECO:0007669"/>
    <property type="project" value="InterPro"/>
</dbReference>
<feature type="domain" description="PCI" evidence="9">
    <location>
        <begin position="162"/>
        <end position="343"/>
    </location>
</feature>
<dbReference type="Gene3D" id="1.25.40.570">
    <property type="match status" value="1"/>
</dbReference>
<dbReference type="GO" id="GO:0003684">
    <property type="term" value="F:damaged DNA binding"/>
    <property type="evidence" value="ECO:0007669"/>
    <property type="project" value="InterPro"/>
</dbReference>
<dbReference type="SMART" id="SM00478">
    <property type="entry name" value="ENDO3c"/>
    <property type="match status" value="1"/>
</dbReference>
<keyword evidence="7" id="KW-0175">Coiled coil</keyword>
<evidence type="ECO:0000256" key="4">
    <source>
        <dbReference type="ARBA" id="ARBA00023204"/>
    </source>
</evidence>
<feature type="region of interest" description="Disordered" evidence="8">
    <location>
        <begin position="637"/>
        <end position="671"/>
    </location>
</feature>
<feature type="compositionally biased region" description="Basic residues" evidence="8">
    <location>
        <begin position="658"/>
        <end position="671"/>
    </location>
</feature>
<evidence type="ECO:0000256" key="8">
    <source>
        <dbReference type="SAM" id="MobiDB-lite"/>
    </source>
</evidence>
<evidence type="ECO:0000313" key="10">
    <source>
        <dbReference type="EMBL" id="EJT52007.1"/>
    </source>
</evidence>
<comment type="caution">
    <text evidence="10">The sequence shown here is derived from an EMBL/GenBank/DDBJ whole genome shotgun (WGS) entry which is preliminary data.</text>
</comment>
<keyword evidence="1" id="KW-0227">DNA damage</keyword>
<dbReference type="PANTHER" id="PTHR14145">
    <property type="entry name" value="26S PROTESOME SUBUNIT 6"/>
    <property type="match status" value="1"/>
</dbReference>
<evidence type="ECO:0000256" key="7">
    <source>
        <dbReference type="SAM" id="Coils"/>
    </source>
</evidence>
<dbReference type="EMBL" id="ALBS01000037">
    <property type="protein sequence ID" value="EJT52007.1"/>
    <property type="molecule type" value="Genomic_DNA"/>
</dbReference>
<dbReference type="RefSeq" id="XP_014183244.1">
    <property type="nucleotide sequence ID" value="XM_014327769.1"/>
</dbReference>
<dbReference type="InterPro" id="IPR019585">
    <property type="entry name" value="Rpn7/CSN1"/>
</dbReference>
<evidence type="ECO:0000259" key="9">
    <source>
        <dbReference type="PROSITE" id="PS50250"/>
    </source>
</evidence>
<dbReference type="Pfam" id="PF07934">
    <property type="entry name" value="OGG_N"/>
    <property type="match status" value="1"/>
</dbReference>
<dbReference type="GO" id="GO:0006289">
    <property type="term" value="P:nucleotide-excision repair"/>
    <property type="evidence" value="ECO:0007669"/>
    <property type="project" value="InterPro"/>
</dbReference>